<organism evidence="2 3">
    <name type="scientific">Sphingobium baderi</name>
    <dbReference type="NCBI Taxonomy" id="1332080"/>
    <lineage>
        <taxon>Bacteria</taxon>
        <taxon>Pseudomonadati</taxon>
        <taxon>Pseudomonadota</taxon>
        <taxon>Alphaproteobacteria</taxon>
        <taxon>Sphingomonadales</taxon>
        <taxon>Sphingomonadaceae</taxon>
        <taxon>Sphingobium</taxon>
    </lineage>
</organism>
<dbReference type="STRING" id="1332080.ATN00_19490"/>
<dbReference type="GO" id="GO:0005886">
    <property type="term" value="C:plasma membrane"/>
    <property type="evidence" value="ECO:0007669"/>
    <property type="project" value="TreeGrafter"/>
</dbReference>
<accession>A0A0S3F551</accession>
<protein>
    <recommendedName>
        <fullName evidence="4">WcbD</fullName>
    </recommendedName>
</protein>
<dbReference type="KEGG" id="sbd:ATN00_19490"/>
<keyword evidence="1" id="KW-0812">Transmembrane</keyword>
<keyword evidence="1" id="KW-0472">Membrane</keyword>
<evidence type="ECO:0000256" key="1">
    <source>
        <dbReference type="SAM" id="Phobius"/>
    </source>
</evidence>
<dbReference type="PANTHER" id="PTHR32309:SF13">
    <property type="entry name" value="FERRIC ENTEROBACTIN TRANSPORT PROTEIN FEPE"/>
    <property type="match status" value="1"/>
</dbReference>
<keyword evidence="1" id="KW-1133">Transmembrane helix</keyword>
<feature type="transmembrane region" description="Helical" evidence="1">
    <location>
        <begin position="340"/>
        <end position="362"/>
    </location>
</feature>
<name>A0A0S3F551_9SPHN</name>
<feature type="transmembrane region" description="Helical" evidence="1">
    <location>
        <begin position="12"/>
        <end position="32"/>
    </location>
</feature>
<sequence length="366" mass="40295">MIVNKIKNLRPVFLTTVVIPTLLAALYFGLLASDVYISESRFIVRSPDKPAPTGFGVLLKGASLAGAGEEIYAAQDYVASRDALQALNKDGAFTRAYGTTAVSFFDRFNAGGFHPTFEDLYKYYEKKVSVAHDTTSSIVTLTVRAFTPRDAQHFNEQLLEMAEATVNKLNDRGRQDLIRFASREVDDAKAKSQAAALALSAYRNQAGVVDPEKQATVQIQMISKLQDELIATRTQLLELRAFAPQNPQVEVLVTRARGLSGEIDEQLGLVAGSQKSLSSRAAQYQRLALESQFADKQLASAMTSLEEARNEARRKQAYVERIVQPNLPDDALEPRRLRGIISTFILGIVAWGVISMLIAGVLEHKD</sequence>
<evidence type="ECO:0000313" key="2">
    <source>
        <dbReference type="EMBL" id="ALR22785.1"/>
    </source>
</evidence>
<dbReference type="GO" id="GO:0004713">
    <property type="term" value="F:protein tyrosine kinase activity"/>
    <property type="evidence" value="ECO:0007669"/>
    <property type="project" value="TreeGrafter"/>
</dbReference>
<proteinExistence type="predicted"/>
<evidence type="ECO:0008006" key="4">
    <source>
        <dbReference type="Google" id="ProtNLM"/>
    </source>
</evidence>
<reference evidence="2 3" key="1">
    <citation type="submission" date="2015-11" db="EMBL/GenBank/DDBJ databases">
        <title>A Two-component Flavoprotein Monooxygenase System MeaXY Responsible for para-Hydroxylation of 2-Methyl-6-ethylaniline and 2,6-Diethylaniline in Sphingobium baderi DE-13.</title>
        <authorList>
            <person name="Cheng M."/>
            <person name="Meng Q."/>
            <person name="Yang Y."/>
            <person name="Chu C."/>
            <person name="Yan X."/>
            <person name="He J."/>
            <person name="Li S."/>
        </authorList>
    </citation>
    <scope>NUCLEOTIDE SEQUENCE [LARGE SCALE GENOMIC DNA]</scope>
    <source>
        <strain evidence="2 3">DE-13</strain>
    </source>
</reference>
<dbReference type="EMBL" id="CP013264">
    <property type="protein sequence ID" value="ALR22785.1"/>
    <property type="molecule type" value="Genomic_DNA"/>
</dbReference>
<keyword evidence="3" id="KW-1185">Reference proteome</keyword>
<dbReference type="Proteomes" id="UP000056968">
    <property type="component" value="Chromosome"/>
</dbReference>
<dbReference type="AlphaFoldDB" id="A0A0S3F551"/>
<dbReference type="PANTHER" id="PTHR32309">
    <property type="entry name" value="TYROSINE-PROTEIN KINASE"/>
    <property type="match status" value="1"/>
</dbReference>
<evidence type="ECO:0000313" key="3">
    <source>
        <dbReference type="Proteomes" id="UP000056968"/>
    </source>
</evidence>
<dbReference type="InterPro" id="IPR050445">
    <property type="entry name" value="Bact_polysacc_biosynth/exp"/>
</dbReference>
<gene>
    <name evidence="2" type="ORF">ATN00_19490</name>
</gene>